<name>A0ABR2AYD0_9ROSI</name>
<evidence type="ECO:0000256" key="1">
    <source>
        <dbReference type="SAM" id="Phobius"/>
    </source>
</evidence>
<dbReference type="Proteomes" id="UP001472677">
    <property type="component" value="Unassembled WGS sequence"/>
</dbReference>
<keyword evidence="1" id="KW-0812">Transmembrane</keyword>
<feature type="transmembrane region" description="Helical" evidence="1">
    <location>
        <begin position="12"/>
        <end position="31"/>
    </location>
</feature>
<proteinExistence type="predicted"/>
<dbReference type="EMBL" id="JBBPBM010000238">
    <property type="protein sequence ID" value="KAK8499314.1"/>
    <property type="molecule type" value="Genomic_DNA"/>
</dbReference>
<keyword evidence="1" id="KW-0472">Membrane</keyword>
<evidence type="ECO:0000313" key="2">
    <source>
        <dbReference type="EMBL" id="KAK8499314.1"/>
    </source>
</evidence>
<organism evidence="2 3">
    <name type="scientific">Hibiscus sabdariffa</name>
    <name type="common">roselle</name>
    <dbReference type="NCBI Taxonomy" id="183260"/>
    <lineage>
        <taxon>Eukaryota</taxon>
        <taxon>Viridiplantae</taxon>
        <taxon>Streptophyta</taxon>
        <taxon>Embryophyta</taxon>
        <taxon>Tracheophyta</taxon>
        <taxon>Spermatophyta</taxon>
        <taxon>Magnoliopsida</taxon>
        <taxon>eudicotyledons</taxon>
        <taxon>Gunneridae</taxon>
        <taxon>Pentapetalae</taxon>
        <taxon>rosids</taxon>
        <taxon>malvids</taxon>
        <taxon>Malvales</taxon>
        <taxon>Malvaceae</taxon>
        <taxon>Malvoideae</taxon>
        <taxon>Hibiscus</taxon>
    </lineage>
</organism>
<keyword evidence="3" id="KW-1185">Reference proteome</keyword>
<dbReference type="PROSITE" id="PS51257">
    <property type="entry name" value="PROKAR_LIPOPROTEIN"/>
    <property type="match status" value="1"/>
</dbReference>
<keyword evidence="1" id="KW-1133">Transmembrane helix</keyword>
<accession>A0ABR2AYD0</accession>
<protein>
    <submittedName>
        <fullName evidence="2">Uncharacterized protein</fullName>
    </submittedName>
</protein>
<comment type="caution">
    <text evidence="2">The sequence shown here is derived from an EMBL/GenBank/DDBJ whole genome shotgun (WGS) entry which is preliminary data.</text>
</comment>
<evidence type="ECO:0000313" key="3">
    <source>
        <dbReference type="Proteomes" id="UP001472677"/>
    </source>
</evidence>
<gene>
    <name evidence="2" type="ORF">V6N12_072868</name>
</gene>
<reference evidence="2 3" key="1">
    <citation type="journal article" date="2024" name="G3 (Bethesda)">
        <title>Genome assembly of Hibiscus sabdariffa L. provides insights into metabolisms of medicinal natural products.</title>
        <authorList>
            <person name="Kim T."/>
        </authorList>
    </citation>
    <scope>NUCLEOTIDE SEQUENCE [LARGE SCALE GENOMIC DNA]</scope>
    <source>
        <strain evidence="2">TK-2024</strain>
        <tissue evidence="2">Old leaves</tissue>
    </source>
</reference>
<sequence>MDNFRNTISLYRLSHTAAGLLLMTFSSCIIMHMSENRFLDFLLFLDLLNLLNRDSCIAPRFPVGITKGSGSYCGIRLEVGFILD</sequence>